<dbReference type="SUPFAM" id="SSF143430">
    <property type="entry name" value="TTP0101/SSO1404-like"/>
    <property type="match status" value="1"/>
</dbReference>
<keyword evidence="6 9" id="KW-0378">Hydrolase</keyword>
<evidence type="ECO:0000256" key="1">
    <source>
        <dbReference type="ARBA" id="ARBA00001946"/>
    </source>
</evidence>
<dbReference type="NCBIfam" id="TIGR01573">
    <property type="entry name" value="cas2"/>
    <property type="match status" value="1"/>
</dbReference>
<protein>
    <recommendedName>
        <fullName evidence="9">CRISPR-associated endoribonuclease Cas2</fullName>
        <ecNumber evidence="9">3.1.-.-</ecNumber>
    </recommendedName>
</protein>
<keyword evidence="4 9" id="KW-0479">Metal-binding</keyword>
<dbReference type="EMBL" id="BGZN01000003">
    <property type="protein sequence ID" value="GBR72912.1"/>
    <property type="molecule type" value="Genomic_DNA"/>
</dbReference>
<evidence type="ECO:0000256" key="6">
    <source>
        <dbReference type="ARBA" id="ARBA00022801"/>
    </source>
</evidence>
<dbReference type="EC" id="3.1.-.-" evidence="9"/>
<dbReference type="AlphaFoldDB" id="A0A388T8P9"/>
<dbReference type="GO" id="GO:0051607">
    <property type="term" value="P:defense response to virus"/>
    <property type="evidence" value="ECO:0007669"/>
    <property type="project" value="UniProtKB-UniRule"/>
</dbReference>
<dbReference type="GO" id="GO:0004521">
    <property type="term" value="F:RNA endonuclease activity"/>
    <property type="evidence" value="ECO:0007669"/>
    <property type="project" value="InterPro"/>
</dbReference>
<comment type="function">
    <text evidence="9">CRISPR (clustered regularly interspaced short palindromic repeat), is an adaptive immune system that provides protection against mobile genetic elements (viruses, transposable elements and conjugative plasmids). CRISPR clusters contain sequences complementary to antecedent mobile elements and target invading nucleic acids. CRISPR clusters are transcribed and processed into CRISPR RNA (crRNA). Functions as a ssRNA-specific endoribonuclease. Involved in the integration of spacer DNA into the CRISPR cassette.</text>
</comment>
<evidence type="ECO:0000256" key="3">
    <source>
        <dbReference type="ARBA" id="ARBA00022722"/>
    </source>
</evidence>
<dbReference type="GO" id="GO:0016787">
    <property type="term" value="F:hydrolase activity"/>
    <property type="evidence" value="ECO:0007669"/>
    <property type="project" value="UniProtKB-KW"/>
</dbReference>
<evidence type="ECO:0000256" key="9">
    <source>
        <dbReference type="HAMAP-Rule" id="MF_01471"/>
    </source>
</evidence>
<keyword evidence="7 9" id="KW-0460">Magnesium</keyword>
<dbReference type="InterPro" id="IPR019199">
    <property type="entry name" value="Virulence_VapD/CRISPR_Cas2"/>
</dbReference>
<evidence type="ECO:0000256" key="4">
    <source>
        <dbReference type="ARBA" id="ARBA00022723"/>
    </source>
</evidence>
<dbReference type="HAMAP" id="MF_01471">
    <property type="entry name" value="Cas2"/>
    <property type="match status" value="1"/>
</dbReference>
<feature type="binding site" evidence="9">
    <location>
        <position position="9"/>
    </location>
    <ligand>
        <name>Mg(2+)</name>
        <dbReference type="ChEBI" id="CHEBI:18420"/>
        <note>catalytic</note>
    </ligand>
</feature>
<sequence length="109" mass="12935">MGWLFVCFDLPVVEKEELRLANRFRKDLLKLGYNMLQNSMYVRSCVTYEKTEQYTKIVSNIAPETGSIQVFYLTDAQWSNSVCIEKINYKTSKYQQKAHENGERQMAFW</sequence>
<comment type="caution">
    <text evidence="10">The sequence shown here is derived from an EMBL/GenBank/DDBJ whole genome shotgun (WGS) entry which is preliminary data.</text>
</comment>
<keyword evidence="3 9" id="KW-0540">Nuclease</keyword>
<comment type="similarity">
    <text evidence="2 9">Belongs to the CRISPR-associated endoribonuclease Cas2 protein family.</text>
</comment>
<dbReference type="InterPro" id="IPR021127">
    <property type="entry name" value="CRISPR_associated_Cas2"/>
</dbReference>
<keyword evidence="11" id="KW-1185">Reference proteome</keyword>
<gene>
    <name evidence="9 10" type="primary">cas2</name>
    <name evidence="10" type="ORF">NO1_0369</name>
</gene>
<keyword evidence="5 9" id="KW-0255">Endonuclease</keyword>
<evidence type="ECO:0000256" key="7">
    <source>
        <dbReference type="ARBA" id="ARBA00022842"/>
    </source>
</evidence>
<evidence type="ECO:0000256" key="5">
    <source>
        <dbReference type="ARBA" id="ARBA00022759"/>
    </source>
</evidence>
<comment type="cofactor">
    <cofactor evidence="1 9">
        <name>Mg(2+)</name>
        <dbReference type="ChEBI" id="CHEBI:18420"/>
    </cofactor>
</comment>
<accession>A0A388T8P9</accession>
<dbReference type="GO" id="GO:0043571">
    <property type="term" value="P:maintenance of CRISPR repeat elements"/>
    <property type="evidence" value="ECO:0007669"/>
    <property type="project" value="UniProtKB-UniRule"/>
</dbReference>
<evidence type="ECO:0000256" key="2">
    <source>
        <dbReference type="ARBA" id="ARBA00009959"/>
    </source>
</evidence>
<evidence type="ECO:0000313" key="10">
    <source>
        <dbReference type="EMBL" id="GBR72912.1"/>
    </source>
</evidence>
<proteinExistence type="inferred from homology"/>
<name>A0A388T8P9_TERA1</name>
<reference evidence="10 11" key="1">
    <citation type="journal article" date="2019" name="ISME J.">
        <title>Genome analyses of uncultured TG2/ZB3 bacteria in 'Margulisbacteria' specifically attached to ectosymbiotic spirochetes of protists in the termite gut.</title>
        <authorList>
            <person name="Utami Y.D."/>
            <person name="Kuwahara H."/>
            <person name="Igai K."/>
            <person name="Murakami T."/>
            <person name="Sugaya K."/>
            <person name="Morikawa T."/>
            <person name="Nagura Y."/>
            <person name="Yuki M."/>
            <person name="Deevong P."/>
            <person name="Inoue T."/>
            <person name="Kihara K."/>
            <person name="Lo N."/>
            <person name="Yamada A."/>
            <person name="Ohkuma M."/>
            <person name="Hongoh Y."/>
        </authorList>
    </citation>
    <scope>NUCLEOTIDE SEQUENCE [LARGE SCALE GENOMIC DNA]</scope>
    <source>
        <strain evidence="10">NkOx7-01</strain>
    </source>
</reference>
<dbReference type="Pfam" id="PF09827">
    <property type="entry name" value="CRISPR_Cas2"/>
    <property type="match status" value="1"/>
</dbReference>
<comment type="subunit">
    <text evidence="9">Homodimer, forms a heterotetramer with a Cas1 homodimer.</text>
</comment>
<evidence type="ECO:0000256" key="8">
    <source>
        <dbReference type="ARBA" id="ARBA00023118"/>
    </source>
</evidence>
<evidence type="ECO:0000313" key="11">
    <source>
        <dbReference type="Proteomes" id="UP000269352"/>
    </source>
</evidence>
<organism evidence="10 11">
    <name type="scientific">Termititenax aidoneus</name>
    <dbReference type="NCBI Taxonomy" id="2218524"/>
    <lineage>
        <taxon>Bacteria</taxon>
        <taxon>Bacillati</taxon>
        <taxon>Candidatus Margulisiibacteriota</taxon>
        <taxon>Candidatus Termititenacia</taxon>
        <taxon>Candidatus Termititenacales</taxon>
        <taxon>Candidatus Termititenacaceae</taxon>
        <taxon>Candidatus Termititenax</taxon>
    </lineage>
</organism>
<dbReference type="Proteomes" id="UP000269352">
    <property type="component" value="Unassembled WGS sequence"/>
</dbReference>
<keyword evidence="8 9" id="KW-0051">Antiviral defense</keyword>
<dbReference type="GO" id="GO:0046872">
    <property type="term" value="F:metal ion binding"/>
    <property type="evidence" value="ECO:0007669"/>
    <property type="project" value="UniProtKB-UniRule"/>
</dbReference>